<evidence type="ECO:0000313" key="1">
    <source>
        <dbReference type="EMBL" id="MDM8334204.1"/>
    </source>
</evidence>
<dbReference type="EMBL" id="JAUDEO010000035">
    <property type="protein sequence ID" value="MDM8334204.1"/>
    <property type="molecule type" value="Genomic_DNA"/>
</dbReference>
<dbReference type="Gene3D" id="2.160.20.80">
    <property type="entry name" value="E3 ubiquitin-protein ligase SopA"/>
    <property type="match status" value="1"/>
</dbReference>
<evidence type="ECO:0008006" key="3">
    <source>
        <dbReference type="Google" id="ProtNLM"/>
    </source>
</evidence>
<reference evidence="1" key="2">
    <citation type="submission" date="2023-06" db="EMBL/GenBank/DDBJ databases">
        <authorList>
            <person name="Zeman M."/>
            <person name="Kubasova T."/>
            <person name="Jahodarova E."/>
            <person name="Nykrynova M."/>
            <person name="Rychlik I."/>
        </authorList>
    </citation>
    <scope>NUCLEOTIDE SEQUENCE</scope>
    <source>
        <strain evidence="1">105_WCHN</strain>
    </source>
</reference>
<gene>
    <name evidence="1" type="ORF">QUW46_06420</name>
</gene>
<reference evidence="1" key="1">
    <citation type="submission" date="2023-06" db="EMBL/GenBank/DDBJ databases">
        <title>Identification and characterization of horizontal gene transfer across gut microbiota members of farm animals based on homology search.</title>
        <authorList>
            <person name="Schwarzerova J."/>
            <person name="Nykrynova M."/>
            <person name="Jureckova K."/>
            <person name="Cejkova D."/>
            <person name="Rychlik I."/>
        </authorList>
    </citation>
    <scope>NUCLEOTIDE SEQUENCE</scope>
    <source>
        <strain evidence="1">105_WCHN</strain>
    </source>
</reference>
<evidence type="ECO:0000313" key="2">
    <source>
        <dbReference type="Proteomes" id="UP001529423"/>
    </source>
</evidence>
<proteinExistence type="predicted"/>
<organism evidence="1 2">
    <name type="scientific">Limosilactobacillus panis</name>
    <dbReference type="NCBI Taxonomy" id="47493"/>
    <lineage>
        <taxon>Bacteria</taxon>
        <taxon>Bacillati</taxon>
        <taxon>Bacillota</taxon>
        <taxon>Bacilli</taxon>
        <taxon>Lactobacillales</taxon>
        <taxon>Lactobacillaceae</taxon>
        <taxon>Limosilactobacillus</taxon>
    </lineage>
</organism>
<accession>A0ABT7VN85</accession>
<comment type="caution">
    <text evidence="1">The sequence shown here is derived from an EMBL/GenBank/DDBJ whole genome shotgun (WGS) entry which is preliminary data.</text>
</comment>
<protein>
    <recommendedName>
        <fullName evidence="3">Pentapeptide repeat-containing protein</fullName>
    </recommendedName>
</protein>
<keyword evidence="2" id="KW-1185">Reference proteome</keyword>
<dbReference type="Proteomes" id="UP001529423">
    <property type="component" value="Unassembled WGS sequence"/>
</dbReference>
<sequence length="43" mass="5037">MVKTYEDQEFNQVTQGATELSDLKFVDCQFNDCRFEDLTLTNV</sequence>
<name>A0ABT7VN85_9LACO</name>